<evidence type="ECO:0000256" key="1">
    <source>
        <dbReference type="HAMAP-Rule" id="MF_01503"/>
    </source>
</evidence>
<dbReference type="PANTHER" id="PTHR38449:SF1">
    <property type="entry name" value="REGULATORY PROTEIN SSL2874-RELATED"/>
    <property type="match status" value="1"/>
</dbReference>
<protein>
    <recommendedName>
        <fullName evidence="1">Putative regulatory protein DFP98_103152</fullName>
    </recommendedName>
</protein>
<gene>
    <name evidence="2" type="ORF">DFP98_103152</name>
</gene>
<sequence length="127" mass="14090">MYKKGHISLQYAAGRFGQHWKRQSGTGRSCVVGMTGGKVHTMAIKLINIGFGNIVSANRIISIVSPESAPIKRIIQEARDRHMLIDATYGRRTRAVIITDSDHVILSAVQPETVAHRLSTKDDEHDE</sequence>
<dbReference type="AlphaFoldDB" id="A0A3D9KIT9"/>
<accession>A0A3D9KIT9</accession>
<evidence type="ECO:0000313" key="3">
    <source>
        <dbReference type="Proteomes" id="UP000256977"/>
    </source>
</evidence>
<proteinExistence type="inferred from homology"/>
<dbReference type="EMBL" id="QRDZ01000003">
    <property type="protein sequence ID" value="RED86299.1"/>
    <property type="molecule type" value="Genomic_DNA"/>
</dbReference>
<comment type="caution">
    <text evidence="2">The sequence shown here is derived from an EMBL/GenBank/DDBJ whole genome shotgun (WGS) entry which is preliminary data.</text>
</comment>
<dbReference type="HAMAP" id="MF_01503">
    <property type="entry name" value="RemA"/>
    <property type="match status" value="1"/>
</dbReference>
<reference evidence="2 3" key="1">
    <citation type="submission" date="2018-07" db="EMBL/GenBank/DDBJ databases">
        <title>Genomic Encyclopedia of Type Strains, Phase III (KMG-III): the genomes of soil and plant-associated and newly described type strains.</title>
        <authorList>
            <person name="Whitman W."/>
        </authorList>
    </citation>
    <scope>NUCLEOTIDE SEQUENCE [LARGE SCALE GENOMIC DNA]</scope>
    <source>
        <strain evidence="2 3">CECT 7287</strain>
    </source>
</reference>
<comment type="similarity">
    <text evidence="1">Belongs to the RemA family.</text>
</comment>
<name>A0A3D9KIT9_9BACL</name>
<dbReference type="Pfam" id="PF04025">
    <property type="entry name" value="RemA-like"/>
    <property type="match status" value="1"/>
</dbReference>
<keyword evidence="3" id="KW-1185">Reference proteome</keyword>
<organism evidence="2 3">
    <name type="scientific">Cohnella phaseoli</name>
    <dbReference type="NCBI Taxonomy" id="456490"/>
    <lineage>
        <taxon>Bacteria</taxon>
        <taxon>Bacillati</taxon>
        <taxon>Bacillota</taxon>
        <taxon>Bacilli</taxon>
        <taxon>Bacillales</taxon>
        <taxon>Paenibacillaceae</taxon>
        <taxon>Cohnella</taxon>
    </lineage>
</organism>
<evidence type="ECO:0000313" key="2">
    <source>
        <dbReference type="EMBL" id="RED86299.1"/>
    </source>
</evidence>
<dbReference type="NCBIfam" id="NF003315">
    <property type="entry name" value="PRK04323.1"/>
    <property type="match status" value="1"/>
</dbReference>
<dbReference type="InterPro" id="IPR007169">
    <property type="entry name" value="RemA-like"/>
</dbReference>
<dbReference type="PANTHER" id="PTHR38449">
    <property type="entry name" value="REGULATORY PROTEIN TM_1690-RELATED"/>
    <property type="match status" value="1"/>
</dbReference>
<dbReference type="Proteomes" id="UP000256977">
    <property type="component" value="Unassembled WGS sequence"/>
</dbReference>
<dbReference type="NCBIfam" id="NF046064">
    <property type="entry name" value="MtxBflmRegRemA"/>
    <property type="match status" value="1"/>
</dbReference>